<evidence type="ECO:0000313" key="2">
    <source>
        <dbReference type="EMBL" id="KAJ8540379.1"/>
    </source>
</evidence>
<dbReference type="PANTHER" id="PTHR14241:SF24">
    <property type="entry name" value="G DOMAIN-CONTAINING PROTEIN"/>
    <property type="match status" value="1"/>
</dbReference>
<keyword evidence="1" id="KW-0812">Transmembrane</keyword>
<dbReference type="AlphaFoldDB" id="A0A9Q1LR35"/>
<organism evidence="2 3">
    <name type="scientific">Anisodus acutangulus</name>
    <dbReference type="NCBI Taxonomy" id="402998"/>
    <lineage>
        <taxon>Eukaryota</taxon>
        <taxon>Viridiplantae</taxon>
        <taxon>Streptophyta</taxon>
        <taxon>Embryophyta</taxon>
        <taxon>Tracheophyta</taxon>
        <taxon>Spermatophyta</taxon>
        <taxon>Magnoliopsida</taxon>
        <taxon>eudicotyledons</taxon>
        <taxon>Gunneridae</taxon>
        <taxon>Pentapetalae</taxon>
        <taxon>asterids</taxon>
        <taxon>lamiids</taxon>
        <taxon>Solanales</taxon>
        <taxon>Solanaceae</taxon>
        <taxon>Solanoideae</taxon>
        <taxon>Hyoscyameae</taxon>
        <taxon>Anisodus</taxon>
    </lineage>
</organism>
<accession>A0A9Q1LR35</accession>
<dbReference type="Gene3D" id="3.40.50.300">
    <property type="entry name" value="P-loop containing nucleotide triphosphate hydrolases"/>
    <property type="match status" value="1"/>
</dbReference>
<dbReference type="EMBL" id="JAJAGQ010000016">
    <property type="protein sequence ID" value="KAJ8540379.1"/>
    <property type="molecule type" value="Genomic_DNA"/>
</dbReference>
<comment type="caution">
    <text evidence="2">The sequence shown here is derived from an EMBL/GenBank/DDBJ whole genome shotgun (WGS) entry which is preliminary data.</text>
</comment>
<keyword evidence="1" id="KW-1133">Transmembrane helix</keyword>
<feature type="transmembrane region" description="Helical" evidence="1">
    <location>
        <begin position="344"/>
        <end position="366"/>
    </location>
</feature>
<keyword evidence="3" id="KW-1185">Reference proteome</keyword>
<reference evidence="3" key="1">
    <citation type="journal article" date="2023" name="Proc. Natl. Acad. Sci. U.S.A.">
        <title>Genomic and structural basis for evolution of tropane alkaloid biosynthesis.</title>
        <authorList>
            <person name="Wanga Y.-J."/>
            <person name="Taina T."/>
            <person name="Yua J.-Y."/>
            <person name="Lia J."/>
            <person name="Xua B."/>
            <person name="Chenc J."/>
            <person name="D'Auriad J.C."/>
            <person name="Huanga J.-P."/>
            <person name="Huanga S.-X."/>
        </authorList>
    </citation>
    <scope>NUCLEOTIDE SEQUENCE [LARGE SCALE GENOMIC DNA]</scope>
    <source>
        <strain evidence="3">cv. KIB-2019</strain>
    </source>
</reference>
<proteinExistence type="predicted"/>
<protein>
    <submittedName>
        <fullName evidence="2">Uncharacterized protein</fullName>
    </submittedName>
</protein>
<dbReference type="PANTHER" id="PTHR14241">
    <property type="entry name" value="INTERFERON-INDUCED PROTEIN 44"/>
    <property type="match status" value="1"/>
</dbReference>
<keyword evidence="1" id="KW-0472">Membrane</keyword>
<dbReference type="InterPro" id="IPR027417">
    <property type="entry name" value="P-loop_NTPase"/>
</dbReference>
<evidence type="ECO:0000313" key="3">
    <source>
        <dbReference type="Proteomes" id="UP001152561"/>
    </source>
</evidence>
<gene>
    <name evidence="2" type="ORF">K7X08_030298</name>
</gene>
<dbReference type="SUPFAM" id="SSF52540">
    <property type="entry name" value="P-loop containing nucleoside triphosphate hydrolases"/>
    <property type="match status" value="1"/>
</dbReference>
<dbReference type="Proteomes" id="UP001152561">
    <property type="component" value="Unassembled WGS sequence"/>
</dbReference>
<evidence type="ECO:0000256" key="1">
    <source>
        <dbReference type="SAM" id="Phobius"/>
    </source>
</evidence>
<dbReference type="OrthoDB" id="740966at2759"/>
<name>A0A9Q1LR35_9SOLA</name>
<sequence>MRNISFSDEEQCEILPKTTTLWWRTPQDFDENGHLKVDISDLSNLTPRLKVLREMERLAFISTEGLEDLRHKLITYRSGDFWLPVGGLKKEDMEIAPVITILLVGLSASGKSSLVNYMYSVLGRSGLIPFAQTSSANSHYTTMFLEEHNVLRSMRSGFCVYDTRGLDSDDMIEGLDEVSTWMTCGIRHNQPCFRHGDYNTNKVISGGGTNTRYTKRKVDSAIIVADLSEINKAFSSGDLKHVVALKSLFNNPSIRKSNENPLLILTHGDTISAEDRINSRLKICQLLGIPETTGAYDVACLTEQGILPEQSDPVTAFALTEAVYRSLMQSDRNHQPKKKLKDRIVLFLTWIMCCIGSFFAILANFFSRFSNNHNNKLKY</sequence>